<proteinExistence type="predicted"/>
<reference evidence="1" key="1">
    <citation type="journal article" date="2012" name="PLoS ONE">
        <title>Gene sets for utilization of primary and secondary nutrition supplies in the distal gut of endangered iberian lynx.</title>
        <authorList>
            <person name="Alcaide M."/>
            <person name="Messina E."/>
            <person name="Richter M."/>
            <person name="Bargiela R."/>
            <person name="Peplies J."/>
            <person name="Huws S.A."/>
            <person name="Newbold C.J."/>
            <person name="Golyshin P.N."/>
            <person name="Simon M.A."/>
            <person name="Lopez G."/>
            <person name="Yakimov M.M."/>
            <person name="Ferrer M."/>
        </authorList>
    </citation>
    <scope>NUCLEOTIDE SEQUENCE</scope>
</reference>
<organism evidence="1">
    <name type="scientific">gut metagenome</name>
    <dbReference type="NCBI Taxonomy" id="749906"/>
    <lineage>
        <taxon>unclassified sequences</taxon>
        <taxon>metagenomes</taxon>
        <taxon>organismal metagenomes</taxon>
    </lineage>
</organism>
<gene>
    <name evidence="1" type="ORF">EVA_06628</name>
</gene>
<dbReference type="EMBL" id="AMCI01001526">
    <property type="protein sequence ID" value="EJX05272.1"/>
    <property type="molecule type" value="Genomic_DNA"/>
</dbReference>
<protein>
    <recommendedName>
        <fullName evidence="2">Phage major capsid protein E</fullName>
    </recommendedName>
</protein>
<accession>J9GD56</accession>
<name>J9GD56_9ZZZZ</name>
<dbReference type="AlphaFoldDB" id="J9GD56"/>
<evidence type="ECO:0008006" key="2">
    <source>
        <dbReference type="Google" id="ProtNLM"/>
    </source>
</evidence>
<evidence type="ECO:0000313" key="1">
    <source>
        <dbReference type="EMBL" id="EJX05272.1"/>
    </source>
</evidence>
<comment type="caution">
    <text evidence="1">The sequence shown here is derived from an EMBL/GenBank/DDBJ whole genome shotgun (WGS) entry which is preliminary data.</text>
</comment>
<sequence length="378" mass="42595">MAMDKPLFDIDRQGMQAQVNAYKPGNGLAWKQLFPLKYTSRFDLKGLEGDEGIPVAADRVAFNAKAPIKSRKTVGSWSGKLGKFAVSREKDEMEVNEYQDLQTLAAANENPAEARNLVDIVYNDLDFCNNAMDYKVEIDAMRIGSESKQVYNEETDGENVTEDQIDFKVPDENKVGCKVPWATYDSAKKEYTPNTETANGLEDIIKLARKIKKAGGKVPKYCIMEKLAFEWLQGQKATAKLLFPRYEQQLITSDMVTLDSINRFMRNGGNPQILVIDTYATIQGKDGTETIIKPWVEHSVVLSPEPRLGYTYYKPVPMVQNTEALQVQGAYYKLTRYSEVNPMKEVTMAEAYIQPGLSNRKSLGYINVANKTWNEGKA</sequence>